<dbReference type="CDD" id="cd06558">
    <property type="entry name" value="crotonase-like"/>
    <property type="match status" value="1"/>
</dbReference>
<keyword evidence="11" id="KW-0576">Peroxisome</keyword>
<dbReference type="RefSeq" id="XP_017969680.1">
    <property type="nucleotide sequence ID" value="XM_018114191.1"/>
</dbReference>
<keyword evidence="8" id="KW-0560">Oxidoreductase</keyword>
<dbReference type="Pfam" id="PF02737">
    <property type="entry name" value="3HCDH_N"/>
    <property type="match status" value="1"/>
</dbReference>
<comment type="similarity">
    <text evidence="5">In the central section; belongs to the 3-hydroxyacyl-CoA dehydrogenase family.</text>
</comment>
<keyword evidence="9" id="KW-0520">NAD</keyword>
<dbReference type="SUPFAM" id="SSF48179">
    <property type="entry name" value="6-phosphogluconate dehydrogenase C-terminal domain-like"/>
    <property type="match status" value="2"/>
</dbReference>
<dbReference type="InterPro" id="IPR006176">
    <property type="entry name" value="3-OHacyl-CoA_DH_NAD-bd"/>
</dbReference>
<evidence type="ECO:0000256" key="5">
    <source>
        <dbReference type="ARBA" id="ARBA00007005"/>
    </source>
</evidence>
<comment type="pathway">
    <text evidence="4">Lipid metabolism; fatty acid beta-oxidation.</text>
</comment>
<evidence type="ECO:0000256" key="12">
    <source>
        <dbReference type="ARBA" id="ARBA00023235"/>
    </source>
</evidence>
<comment type="catalytic activity">
    <reaction evidence="15">
        <text>(3S)-3-hydroxybutanoyl-CoA = (3R)-3-hydroxybutanoyl-CoA</text>
        <dbReference type="Rhea" id="RHEA:21760"/>
        <dbReference type="ChEBI" id="CHEBI:57315"/>
        <dbReference type="ChEBI" id="CHEBI:57316"/>
        <dbReference type="EC" id="5.1.2.3"/>
    </reaction>
</comment>
<dbReference type="InterPro" id="IPR029045">
    <property type="entry name" value="ClpP/crotonase-like_dom_sf"/>
</dbReference>
<dbReference type="Pfam" id="PF00725">
    <property type="entry name" value="3HCDH"/>
    <property type="match status" value="1"/>
</dbReference>
<comment type="catalytic activity">
    <reaction evidence="17">
        <text>a 4-saturated-(3S)-3-hydroxyacyl-CoA = a (3E)-enoyl-CoA + H2O</text>
        <dbReference type="Rhea" id="RHEA:20724"/>
        <dbReference type="ChEBI" id="CHEBI:15377"/>
        <dbReference type="ChEBI" id="CHEBI:58521"/>
        <dbReference type="ChEBI" id="CHEBI:137480"/>
        <dbReference type="EC" id="4.2.1.17"/>
    </reaction>
</comment>
<dbReference type="AlphaFoldDB" id="A0AB32VUL5"/>
<evidence type="ECO:0000256" key="9">
    <source>
        <dbReference type="ARBA" id="ARBA00023027"/>
    </source>
</evidence>
<comment type="similarity">
    <text evidence="18">Belongs to the enoyl-CoA hydratase/isomerase family.</text>
</comment>
<dbReference type="Gene3D" id="3.40.50.720">
    <property type="entry name" value="NAD(P)-binding Rossmann-like Domain"/>
    <property type="match status" value="1"/>
</dbReference>
<dbReference type="GO" id="GO:0004300">
    <property type="term" value="F:enoyl-CoA hydratase activity"/>
    <property type="evidence" value="ECO:0007669"/>
    <property type="project" value="UniProtKB-EC"/>
</dbReference>
<dbReference type="GO" id="GO:0006631">
    <property type="term" value="P:fatty acid metabolic process"/>
    <property type="evidence" value="ECO:0007669"/>
    <property type="project" value="UniProtKB-KW"/>
</dbReference>
<dbReference type="InterPro" id="IPR008927">
    <property type="entry name" value="6-PGluconate_DH-like_C_sf"/>
</dbReference>
<dbReference type="SUPFAM" id="SSF51735">
    <property type="entry name" value="NAD(P)-binding Rossmann-fold domains"/>
    <property type="match status" value="1"/>
</dbReference>
<reference evidence="22" key="2">
    <citation type="submission" date="2025-08" db="UniProtKB">
        <authorList>
            <consortium name="RefSeq"/>
        </authorList>
    </citation>
    <scope>IDENTIFICATION</scope>
</reference>
<dbReference type="PANTHER" id="PTHR23309:SF9">
    <property type="entry name" value="PEROXISOMAL FATTY ACID BETA-OXIDATION MULTIFUNCTIONAL PROTEIN MFP2"/>
    <property type="match status" value="1"/>
</dbReference>
<comment type="subcellular location">
    <subcellularLocation>
        <location evidence="3">Peroxisome</location>
    </subcellularLocation>
</comment>
<dbReference type="GO" id="GO:0004165">
    <property type="term" value="F:delta(3)-delta(2)-enoyl-CoA isomerase activity"/>
    <property type="evidence" value="ECO:0007669"/>
    <property type="project" value="UniProtKB-EC"/>
</dbReference>
<dbReference type="InterPro" id="IPR006108">
    <property type="entry name" value="3HC_DH_C"/>
</dbReference>
<dbReference type="Pfam" id="PF00378">
    <property type="entry name" value="ECH_1"/>
    <property type="match status" value="2"/>
</dbReference>
<comment type="catalytic activity">
    <reaction evidence="16">
        <text>a (3S)-3-hydroxyacyl-CoA = a (2E)-enoyl-CoA + H2O</text>
        <dbReference type="Rhea" id="RHEA:16105"/>
        <dbReference type="ChEBI" id="CHEBI:15377"/>
        <dbReference type="ChEBI" id="CHEBI:57318"/>
        <dbReference type="ChEBI" id="CHEBI:58856"/>
        <dbReference type="EC" id="4.2.1.17"/>
    </reaction>
</comment>
<evidence type="ECO:0000256" key="17">
    <source>
        <dbReference type="ARBA" id="ARBA00023717"/>
    </source>
</evidence>
<dbReference type="PROSITE" id="PS00166">
    <property type="entry name" value="ENOYL_COA_HYDRATASE"/>
    <property type="match status" value="1"/>
</dbReference>
<evidence type="ECO:0000256" key="18">
    <source>
        <dbReference type="RuleBase" id="RU003707"/>
    </source>
</evidence>
<dbReference type="InterPro" id="IPR018376">
    <property type="entry name" value="Enoyl-CoA_hyd/isom_CS"/>
</dbReference>
<keyword evidence="7" id="KW-0276">Fatty acid metabolism</keyword>
<feature type="domain" description="3-hydroxyacyl-CoA dehydrogenase C-terminal" evidence="19">
    <location>
        <begin position="553"/>
        <end position="646"/>
    </location>
</feature>
<organism evidence="21 22">
    <name type="scientific">Theobroma cacao</name>
    <name type="common">Cacao</name>
    <name type="synonym">Cocoa</name>
    <dbReference type="NCBI Taxonomy" id="3641"/>
    <lineage>
        <taxon>Eukaryota</taxon>
        <taxon>Viridiplantae</taxon>
        <taxon>Streptophyta</taxon>
        <taxon>Embryophyta</taxon>
        <taxon>Tracheophyta</taxon>
        <taxon>Spermatophyta</taxon>
        <taxon>Magnoliopsida</taxon>
        <taxon>eudicotyledons</taxon>
        <taxon>Gunneridae</taxon>
        <taxon>Pentapetalae</taxon>
        <taxon>rosids</taxon>
        <taxon>malvids</taxon>
        <taxon>Malvales</taxon>
        <taxon>Malvaceae</taxon>
        <taxon>Byttnerioideae</taxon>
        <taxon>Theobroma</taxon>
    </lineage>
</organism>
<comment type="similarity">
    <text evidence="6">In the N-terminal section; belongs to the enoyl-CoA hydratase/isomerase family.</text>
</comment>
<dbReference type="InterPro" id="IPR036291">
    <property type="entry name" value="NAD(P)-bd_dom_sf"/>
</dbReference>
<evidence type="ECO:0000256" key="15">
    <source>
        <dbReference type="ARBA" id="ARBA00023701"/>
    </source>
</evidence>
<dbReference type="InterPro" id="IPR006180">
    <property type="entry name" value="3-OHacyl-CoA_DH_CS"/>
</dbReference>
<comment type="catalytic activity">
    <reaction evidence="1">
        <text>a (3Z)-enoyl-CoA = a 4-saturated (2E)-enoyl-CoA</text>
        <dbReference type="Rhea" id="RHEA:45900"/>
        <dbReference type="ChEBI" id="CHEBI:85097"/>
        <dbReference type="ChEBI" id="CHEBI:85489"/>
        <dbReference type="EC" id="5.3.3.8"/>
    </reaction>
</comment>
<dbReference type="GO" id="GO:0008692">
    <property type="term" value="F:3-hydroxybutyryl-CoA epimerase activity"/>
    <property type="evidence" value="ECO:0007669"/>
    <property type="project" value="UniProtKB-EC"/>
</dbReference>
<comment type="catalytic activity">
    <reaction evidence="2">
        <text>a (3E)-enoyl-CoA = a 4-saturated (2E)-enoyl-CoA</text>
        <dbReference type="Rhea" id="RHEA:45228"/>
        <dbReference type="ChEBI" id="CHEBI:58521"/>
        <dbReference type="ChEBI" id="CHEBI:85097"/>
        <dbReference type="EC" id="5.3.3.8"/>
    </reaction>
</comment>
<dbReference type="GO" id="GO:0005777">
    <property type="term" value="C:peroxisome"/>
    <property type="evidence" value="ECO:0007669"/>
    <property type="project" value="UniProtKB-SubCell"/>
</dbReference>
<evidence type="ECO:0000259" key="20">
    <source>
        <dbReference type="Pfam" id="PF02737"/>
    </source>
</evidence>
<dbReference type="FunFam" id="3.40.50.720:FF:000009">
    <property type="entry name" value="Fatty oxidation complex, alpha subunit"/>
    <property type="match status" value="1"/>
</dbReference>
<keyword evidence="10" id="KW-0443">Lipid metabolism</keyword>
<dbReference type="PROSITE" id="PS00067">
    <property type="entry name" value="3HCDH"/>
    <property type="match status" value="1"/>
</dbReference>
<evidence type="ECO:0000256" key="6">
    <source>
        <dbReference type="ARBA" id="ARBA00008750"/>
    </source>
</evidence>
<dbReference type="Gramene" id="Tc01v2_t025300.2">
    <property type="protein sequence ID" value="Tc01v2_p025300.2"/>
    <property type="gene ID" value="Tc01v2_g025300"/>
</dbReference>
<dbReference type="FunFam" id="1.10.1040.50:FF:000004">
    <property type="entry name" value="Peroxisomal fatty acid beta-oxidation multifunctional protein"/>
    <property type="match status" value="1"/>
</dbReference>
<evidence type="ECO:0000313" key="21">
    <source>
        <dbReference type="Proteomes" id="UP000694886"/>
    </source>
</evidence>
<keyword evidence="13" id="KW-0456">Lyase</keyword>
<protein>
    <submittedName>
        <fullName evidence="22">Glyoxysomal fatty acid beta-oxidation multifunctional protein MFP-a isoform X1</fullName>
    </submittedName>
</protein>
<accession>A0AB32VUL5</accession>
<evidence type="ECO:0000256" key="3">
    <source>
        <dbReference type="ARBA" id="ARBA00004275"/>
    </source>
</evidence>
<evidence type="ECO:0000256" key="8">
    <source>
        <dbReference type="ARBA" id="ARBA00023002"/>
    </source>
</evidence>
<reference evidence="21" key="1">
    <citation type="journal article" date="1997" name="Nucleic Acids Res.">
        <title>tRNAscan-SE: a program for improved detection of transfer RNA genes in genomic sequence.</title>
        <authorList>
            <person name="Lowe T.M."/>
            <person name="Eddy S.R."/>
        </authorList>
    </citation>
    <scope>NUCLEOTIDE SEQUENCE [LARGE SCALE GENOMIC DNA]</scope>
    <source>
        <strain evidence="21">r\B97-61/B2</strain>
    </source>
</reference>
<evidence type="ECO:0000256" key="7">
    <source>
        <dbReference type="ARBA" id="ARBA00022832"/>
    </source>
</evidence>
<evidence type="ECO:0000259" key="19">
    <source>
        <dbReference type="Pfam" id="PF00725"/>
    </source>
</evidence>
<dbReference type="SUPFAM" id="SSF52096">
    <property type="entry name" value="ClpP/crotonase"/>
    <property type="match status" value="1"/>
</dbReference>
<feature type="domain" description="3-hydroxyacyl-CoA dehydrogenase NAD binding" evidence="20">
    <location>
        <begin position="372"/>
        <end position="550"/>
    </location>
</feature>
<dbReference type="KEGG" id="tcc:18613590"/>
<keyword evidence="14" id="KW-0511">Multifunctional enzyme</keyword>
<dbReference type="GeneID" id="18613590"/>
<gene>
    <name evidence="22" type="primary">LOC18613590</name>
</gene>
<proteinExistence type="inferred from homology"/>
<evidence type="ECO:0000313" key="22">
    <source>
        <dbReference type="RefSeq" id="XP_017969680.1"/>
    </source>
</evidence>
<evidence type="ECO:0000256" key="14">
    <source>
        <dbReference type="ARBA" id="ARBA00023268"/>
    </source>
</evidence>
<evidence type="ECO:0000256" key="4">
    <source>
        <dbReference type="ARBA" id="ARBA00005005"/>
    </source>
</evidence>
<evidence type="ECO:0000256" key="1">
    <source>
        <dbReference type="ARBA" id="ARBA00000452"/>
    </source>
</evidence>
<evidence type="ECO:0000256" key="13">
    <source>
        <dbReference type="ARBA" id="ARBA00023239"/>
    </source>
</evidence>
<keyword evidence="12" id="KW-0413">Isomerase</keyword>
<dbReference type="PANTHER" id="PTHR23309">
    <property type="entry name" value="3-HYDROXYACYL-COA DEHYROGENASE"/>
    <property type="match status" value="1"/>
</dbReference>
<dbReference type="InterPro" id="IPR001753">
    <property type="entry name" value="Enoyl-CoA_hydra/iso"/>
</dbReference>
<dbReference type="Proteomes" id="UP000694886">
    <property type="component" value="Chromosome 1"/>
</dbReference>
<evidence type="ECO:0000256" key="10">
    <source>
        <dbReference type="ARBA" id="ARBA00023098"/>
    </source>
</evidence>
<evidence type="ECO:0000256" key="11">
    <source>
        <dbReference type="ARBA" id="ARBA00023140"/>
    </source>
</evidence>
<evidence type="ECO:0000256" key="16">
    <source>
        <dbReference type="ARBA" id="ARBA00023709"/>
    </source>
</evidence>
<evidence type="ECO:0000256" key="2">
    <source>
        <dbReference type="ARBA" id="ARBA00000765"/>
    </source>
</evidence>
<dbReference type="Gene3D" id="1.10.1040.50">
    <property type="match status" value="1"/>
</dbReference>
<dbReference type="GO" id="GO:0070403">
    <property type="term" value="F:NAD+ binding"/>
    <property type="evidence" value="ECO:0007669"/>
    <property type="project" value="InterPro"/>
</dbReference>
<dbReference type="GO" id="GO:0016616">
    <property type="term" value="F:oxidoreductase activity, acting on the CH-OH group of donors, NAD or NADP as acceptor"/>
    <property type="evidence" value="ECO:0007669"/>
    <property type="project" value="InterPro"/>
</dbReference>
<sequence>MKPETRKPATEFDRIAGKVGRRMKGKSLLEVGADGVAIITINNPPLNLLSADVLLSFKENVEQALLRDDVKAIVITGSKGKFSGGFDVTAFGKKGASDISYSSSLFVSHCLCMIEQGSAWTLILSTNLIILNLPLHITGNHGKLGFWSIEFITDILEAARKPFVAAIDGLALGGGLEIALACHARISTSSAQLALPELRYGILPGFGGTQRLPRLVGLHKALEMILMSKFVNGDTAKSLGLVDAISSADELITTACHWAKDILNYRRPWAASLYKTDRLEPLAEARMILKHARMEAKKQSPNLKHPLVCIDVIEEGLVHGPRAALWKESEALAELRQSDTCRSLVYFFFAQNRTSKIPGITDLGLIPRKVKTVAVVGGGIMGSSIVTAFILSNYSVILKEVNEKALLAGIERVKVNLQDHVNKGKLAKAKLDKILCLFKGVLHYEGFREVDMVIEAVSENTYLKQKIFAELERYCPPHCILASSSSMINLNLIGERTKSQNRIVGTHFFSQAHLMPLLEIVRTEKTSPQVIVDLLAIGKKMRKIPLVVRNYTGFAINRMFFPYSQAAMRLVEHGVDLYQIDQAVTGFGMTMGPFRMIDFVGFGVVTAMKAQFSKNSGETYYESKLISVMQEDNRTGGTTQKGFYMYDSESKVTPNPDIKKYVNKARSISGISVDYELMKLSDEEIVEMILFPVVNEACCLLEDRIVVKASDLDIASVKGMGFPEYRGGIIFWADTLGSTYICSKLEKWSKTYGAFFNPCRYLVERASKRMSLGGVGQARSQL</sequence>
<dbReference type="Gene3D" id="3.90.226.10">
    <property type="entry name" value="2-enoyl-CoA Hydratase, Chain A, domain 1"/>
    <property type="match status" value="2"/>
</dbReference>
<name>A0AB32VUL5_THECC</name>